<dbReference type="SMART" id="SM00316">
    <property type="entry name" value="S1"/>
    <property type="match status" value="1"/>
</dbReference>
<evidence type="ECO:0000313" key="2">
    <source>
        <dbReference type="EMBL" id="OGC40617.1"/>
    </source>
</evidence>
<dbReference type="PROSITE" id="PS50126">
    <property type="entry name" value="S1"/>
    <property type="match status" value="1"/>
</dbReference>
<dbReference type="Pfam" id="PF00575">
    <property type="entry name" value="S1"/>
    <property type="match status" value="1"/>
</dbReference>
<evidence type="ECO:0000259" key="1">
    <source>
        <dbReference type="PROSITE" id="PS50126"/>
    </source>
</evidence>
<reference evidence="2 3" key="1">
    <citation type="journal article" date="2016" name="Nat. Commun.">
        <title>Thousands of microbial genomes shed light on interconnected biogeochemical processes in an aquifer system.</title>
        <authorList>
            <person name="Anantharaman K."/>
            <person name="Brown C.T."/>
            <person name="Hug L.A."/>
            <person name="Sharon I."/>
            <person name="Castelle C.J."/>
            <person name="Probst A.J."/>
            <person name="Thomas B.C."/>
            <person name="Singh A."/>
            <person name="Wilkins M.J."/>
            <person name="Karaoz U."/>
            <person name="Brodie E.L."/>
            <person name="Williams K.H."/>
            <person name="Hubbard S.S."/>
            <person name="Banfield J.F."/>
        </authorList>
    </citation>
    <scope>NUCLEOTIDE SEQUENCE [LARGE SCALE GENOMIC DNA]</scope>
</reference>
<gene>
    <name evidence="2" type="ORF">A2438_06350</name>
</gene>
<protein>
    <recommendedName>
        <fullName evidence="1">S1 motif domain-containing protein</fullName>
    </recommendedName>
</protein>
<dbReference type="AlphaFoldDB" id="A0A1F4U6W7"/>
<comment type="caution">
    <text evidence="2">The sequence shown here is derived from an EMBL/GenBank/DDBJ whole genome shotgun (WGS) entry which is preliminary data.</text>
</comment>
<dbReference type="SUPFAM" id="SSF50249">
    <property type="entry name" value="Nucleic acid-binding proteins"/>
    <property type="match status" value="1"/>
</dbReference>
<dbReference type="PANTHER" id="PTHR10724">
    <property type="entry name" value="30S RIBOSOMAL PROTEIN S1"/>
    <property type="match status" value="1"/>
</dbReference>
<dbReference type="GO" id="GO:0003735">
    <property type="term" value="F:structural constituent of ribosome"/>
    <property type="evidence" value="ECO:0007669"/>
    <property type="project" value="TreeGrafter"/>
</dbReference>
<dbReference type="EMBL" id="MEUJ01000003">
    <property type="protein sequence ID" value="OGC40617.1"/>
    <property type="molecule type" value="Genomic_DNA"/>
</dbReference>
<feature type="domain" description="S1 motif" evidence="1">
    <location>
        <begin position="6"/>
        <end position="74"/>
    </location>
</feature>
<dbReference type="InterPro" id="IPR003029">
    <property type="entry name" value="S1_domain"/>
</dbReference>
<organism evidence="2 3">
    <name type="scientific">candidate division WOR-1 bacterium RIFOXYC2_FULL_46_14</name>
    <dbReference type="NCBI Taxonomy" id="1802587"/>
    <lineage>
        <taxon>Bacteria</taxon>
        <taxon>Bacillati</taxon>
        <taxon>Saganbacteria</taxon>
    </lineage>
</organism>
<dbReference type="InterPro" id="IPR012340">
    <property type="entry name" value="NA-bd_OB-fold"/>
</dbReference>
<evidence type="ECO:0000313" key="3">
    <source>
        <dbReference type="Proteomes" id="UP000179242"/>
    </source>
</evidence>
<proteinExistence type="predicted"/>
<sequence length="141" mass="15971">MPLDIGSEVEGKVTGIANFGAFIELPEKHVGLVHISQVSDNYVTNINEHLKVGDLVKVKIMGMAKGDKYDLSIKQVGKEGQSQPIPMMRPRRNDRAERPAFGTFEDKINQFLKQSDERLLDLKKNIEGKQGIRKRKKKIKE</sequence>
<dbReference type="Proteomes" id="UP000179242">
    <property type="component" value="Unassembled WGS sequence"/>
</dbReference>
<name>A0A1F4U6W7_UNCSA</name>
<dbReference type="InterPro" id="IPR050437">
    <property type="entry name" value="Ribos_protein_bS1-like"/>
</dbReference>
<dbReference type="Gene3D" id="2.40.50.140">
    <property type="entry name" value="Nucleic acid-binding proteins"/>
    <property type="match status" value="1"/>
</dbReference>
<dbReference type="GO" id="GO:0003729">
    <property type="term" value="F:mRNA binding"/>
    <property type="evidence" value="ECO:0007669"/>
    <property type="project" value="TreeGrafter"/>
</dbReference>
<dbReference type="PANTHER" id="PTHR10724:SF10">
    <property type="entry name" value="S1 RNA-BINDING DOMAIN-CONTAINING PROTEIN 1"/>
    <property type="match status" value="1"/>
</dbReference>
<dbReference type="GO" id="GO:0006412">
    <property type="term" value="P:translation"/>
    <property type="evidence" value="ECO:0007669"/>
    <property type="project" value="TreeGrafter"/>
</dbReference>
<accession>A0A1F4U6W7</accession>